<protein>
    <recommendedName>
        <fullName evidence="1">ATP-dependent RecD2 DNA helicase-like helix-hairpin-helix domain-containing protein</fullName>
    </recommendedName>
</protein>
<feature type="domain" description="ATP-dependent RecD2 DNA helicase-like helix-hairpin-helix" evidence="1">
    <location>
        <begin position="5"/>
        <end position="91"/>
    </location>
</feature>
<dbReference type="Gene3D" id="1.10.10.2220">
    <property type="match status" value="1"/>
</dbReference>
<comment type="caution">
    <text evidence="2">The sequence shown here is derived from an EMBL/GenBank/DDBJ whole genome shotgun (WGS) entry which is preliminary data.</text>
</comment>
<dbReference type="EMBL" id="BAAATD010000003">
    <property type="protein sequence ID" value="GAA2591848.1"/>
    <property type="molecule type" value="Genomic_DNA"/>
</dbReference>
<proteinExistence type="predicted"/>
<accession>A0ABP6C077</accession>
<reference evidence="3" key="1">
    <citation type="journal article" date="2019" name="Int. J. Syst. Evol. Microbiol.">
        <title>The Global Catalogue of Microorganisms (GCM) 10K type strain sequencing project: providing services to taxonomists for standard genome sequencing and annotation.</title>
        <authorList>
            <consortium name="The Broad Institute Genomics Platform"/>
            <consortium name="The Broad Institute Genome Sequencing Center for Infectious Disease"/>
            <person name="Wu L."/>
            <person name="Ma J."/>
        </authorList>
    </citation>
    <scope>NUCLEOTIDE SEQUENCE [LARGE SCALE GENOMIC DNA]</scope>
    <source>
        <strain evidence="3">JCM 6833</strain>
    </source>
</reference>
<dbReference type="Proteomes" id="UP001501509">
    <property type="component" value="Unassembled WGS sequence"/>
</dbReference>
<keyword evidence="3" id="KW-1185">Reference proteome</keyword>
<evidence type="ECO:0000313" key="2">
    <source>
        <dbReference type="EMBL" id="GAA2591848.1"/>
    </source>
</evidence>
<sequence>MTDSDLTELFAATGVPAAFAARAAARLGAGAAGRLRDDPWRLLRVPGVRPQQADHFARQVLGDAATPDDPRRGRALVEHLLTEAARQGHTVTPAAEVESALGGLRVPDARRAIDDALDEAEVVSLTEEPAFDEAAFEVEEAEPPEPEETLGLARWALPEEAAAEGFQRLNATASPLLDDVALKEARAGLPEDRSLALTASLRMGVCVLRGTADDLAGTAFLLARAAAAHGLRAAVVTATERAAADLRRDGDVAVVGLHRLLEPVPDAAAAPGAVVFGRGEQRPFDLDLVVLPDAAGLDVELCAVLVEACADGTHLVLGGEPGALPSGGPGHVLGDLAVSETVPVVDLEPAPAADPLGTLTAAVRAGELVPVEAPGKEVVIVPAAGAGEAVHRAVQLVTDSIPRAFGIALDDVQVVAPAASGEAGTTALNAALKARVNPGPGAYGGFDPGDRVVVAAPLPQAAVGETGTVTGAAGGALQIAFAGGACDVPAALTGRLRHGWAVTVAQGRGTRRPAVVAVMSEDAGLSRPLVATAFGLARRHLSVVQAAGPALARAVRETGAPARRTRLAKLLVQ</sequence>
<dbReference type="InterPro" id="IPR029493">
    <property type="entry name" value="RecD2-like_HHH"/>
</dbReference>
<evidence type="ECO:0000313" key="3">
    <source>
        <dbReference type="Proteomes" id="UP001501509"/>
    </source>
</evidence>
<organism evidence="2 3">
    <name type="scientific">Actinomadura fulvescens</name>
    <dbReference type="NCBI Taxonomy" id="46160"/>
    <lineage>
        <taxon>Bacteria</taxon>
        <taxon>Bacillati</taxon>
        <taxon>Actinomycetota</taxon>
        <taxon>Actinomycetes</taxon>
        <taxon>Streptosporangiales</taxon>
        <taxon>Thermomonosporaceae</taxon>
        <taxon>Actinomadura</taxon>
    </lineage>
</organism>
<dbReference type="Gene3D" id="2.30.30.940">
    <property type="match status" value="1"/>
</dbReference>
<evidence type="ECO:0000259" key="1">
    <source>
        <dbReference type="Pfam" id="PF14490"/>
    </source>
</evidence>
<gene>
    <name evidence="2" type="ORF">GCM10010411_26020</name>
</gene>
<name>A0ABP6C077_9ACTN</name>
<dbReference type="RefSeq" id="WP_344540757.1">
    <property type="nucleotide sequence ID" value="NZ_BAAATD010000003.1"/>
</dbReference>
<dbReference type="InterPro" id="IPR027417">
    <property type="entry name" value="P-loop_NTPase"/>
</dbReference>
<dbReference type="Gene3D" id="3.40.50.300">
    <property type="entry name" value="P-loop containing nucleotide triphosphate hydrolases"/>
    <property type="match status" value="2"/>
</dbReference>
<dbReference type="Pfam" id="PF14490">
    <property type="entry name" value="HHH_RecD2"/>
    <property type="match status" value="1"/>
</dbReference>